<keyword evidence="2" id="KW-1133">Transmembrane helix</keyword>
<dbReference type="Proteomes" id="UP001183607">
    <property type="component" value="Unassembled WGS sequence"/>
</dbReference>
<gene>
    <name evidence="3" type="ORF">RM574_00735</name>
</gene>
<feature type="transmembrane region" description="Helical" evidence="2">
    <location>
        <begin position="28"/>
        <end position="48"/>
    </location>
</feature>
<organism evidence="3 4">
    <name type="scientific">Streptomyces evansiae</name>
    <dbReference type="NCBI Taxonomy" id="3075535"/>
    <lineage>
        <taxon>Bacteria</taxon>
        <taxon>Bacillati</taxon>
        <taxon>Actinomycetota</taxon>
        <taxon>Actinomycetes</taxon>
        <taxon>Kitasatosporales</taxon>
        <taxon>Streptomycetaceae</taxon>
        <taxon>Streptomyces</taxon>
    </lineage>
</organism>
<feature type="transmembrane region" description="Helical" evidence="2">
    <location>
        <begin position="220"/>
        <end position="238"/>
    </location>
</feature>
<evidence type="ECO:0000313" key="3">
    <source>
        <dbReference type="EMBL" id="MDT0414004.1"/>
    </source>
</evidence>
<dbReference type="EMBL" id="JAVRER010000001">
    <property type="protein sequence ID" value="MDT0414004.1"/>
    <property type="molecule type" value="Genomic_DNA"/>
</dbReference>
<feature type="compositionally biased region" description="Low complexity" evidence="1">
    <location>
        <begin position="1"/>
        <end position="11"/>
    </location>
</feature>
<evidence type="ECO:0000256" key="1">
    <source>
        <dbReference type="SAM" id="MobiDB-lite"/>
    </source>
</evidence>
<name>A0ABD5DXQ0_9ACTN</name>
<dbReference type="AlphaFoldDB" id="A0ABD5DXQ0"/>
<feature type="transmembrane region" description="Helical" evidence="2">
    <location>
        <begin position="195"/>
        <end position="214"/>
    </location>
</feature>
<feature type="transmembrane region" description="Helical" evidence="2">
    <location>
        <begin position="161"/>
        <end position="183"/>
    </location>
</feature>
<reference evidence="4" key="1">
    <citation type="submission" date="2023-07" db="EMBL/GenBank/DDBJ databases">
        <title>30 novel species of actinomycetes from the DSMZ collection.</title>
        <authorList>
            <person name="Nouioui I."/>
        </authorList>
    </citation>
    <scope>NUCLEOTIDE SEQUENCE [LARGE SCALE GENOMIC DNA]</scope>
    <source>
        <strain evidence="4">DSM 41982</strain>
    </source>
</reference>
<keyword evidence="2" id="KW-0472">Membrane</keyword>
<comment type="caution">
    <text evidence="3">The sequence shown here is derived from an EMBL/GenBank/DDBJ whole genome shotgun (WGS) entry which is preliminary data.</text>
</comment>
<evidence type="ECO:0008006" key="5">
    <source>
        <dbReference type="Google" id="ProtNLM"/>
    </source>
</evidence>
<proteinExistence type="predicted"/>
<dbReference type="RefSeq" id="WP_311676489.1">
    <property type="nucleotide sequence ID" value="NZ_JAVRER010000001.1"/>
</dbReference>
<evidence type="ECO:0000313" key="4">
    <source>
        <dbReference type="Proteomes" id="UP001183607"/>
    </source>
</evidence>
<feature type="transmembrane region" description="Helical" evidence="2">
    <location>
        <begin position="245"/>
        <end position="263"/>
    </location>
</feature>
<accession>A0ABD5DXQ0</accession>
<feature type="region of interest" description="Disordered" evidence="1">
    <location>
        <begin position="1"/>
        <end position="23"/>
    </location>
</feature>
<sequence length="351" mass="35039">MTDQPASAAGTAPGGGPPARPSGTVRKLTVVLLGLTAVVTLMLCAFALPSVHGGPHGVPIGVSGPHAATEALARKLPSDEWKVTVYADKAALTADIEDGDVSGGLVLAADGPGIYTATAGAPMATNALTALGNGLAAEQHAKATVHELVPFTADDPRGSGFSAAALPMIFGGMFPAIILTRLFPGHAGLRVRLTGAVLFSLLAGFAVTALLQYGTGSLDGSYALTSLGMSLGMAALSLTFIGLEALVGFGGLGAGAALMMFLGNPLSGLQTGPHWLPDGWSTFGQVLPPGASGSLLRANGFFDGAHAAGPLAVLGAWVLLGVVLLLAADRRARGASRADARERATRVPAAV</sequence>
<keyword evidence="2" id="KW-0812">Transmembrane</keyword>
<feature type="transmembrane region" description="Helical" evidence="2">
    <location>
        <begin position="307"/>
        <end position="328"/>
    </location>
</feature>
<protein>
    <recommendedName>
        <fullName evidence="5">ABC transporter permease</fullName>
    </recommendedName>
</protein>
<evidence type="ECO:0000256" key="2">
    <source>
        <dbReference type="SAM" id="Phobius"/>
    </source>
</evidence>